<name>A0A5J9WPN4_9POAL</name>
<comment type="caution">
    <text evidence="1">The sequence shown here is derived from an EMBL/GenBank/DDBJ whole genome shotgun (WGS) entry which is preliminary data.</text>
</comment>
<evidence type="ECO:0000313" key="2">
    <source>
        <dbReference type="Proteomes" id="UP000324897"/>
    </source>
</evidence>
<organism evidence="1 2">
    <name type="scientific">Eragrostis curvula</name>
    <name type="common">weeping love grass</name>
    <dbReference type="NCBI Taxonomy" id="38414"/>
    <lineage>
        <taxon>Eukaryota</taxon>
        <taxon>Viridiplantae</taxon>
        <taxon>Streptophyta</taxon>
        <taxon>Embryophyta</taxon>
        <taxon>Tracheophyta</taxon>
        <taxon>Spermatophyta</taxon>
        <taxon>Magnoliopsida</taxon>
        <taxon>Liliopsida</taxon>
        <taxon>Poales</taxon>
        <taxon>Poaceae</taxon>
        <taxon>PACMAD clade</taxon>
        <taxon>Chloridoideae</taxon>
        <taxon>Eragrostideae</taxon>
        <taxon>Eragrostidinae</taxon>
        <taxon>Eragrostis</taxon>
    </lineage>
</organism>
<dbReference type="Proteomes" id="UP000324897">
    <property type="component" value="Chromosome 6"/>
</dbReference>
<evidence type="ECO:0000313" key="1">
    <source>
        <dbReference type="EMBL" id="TVU50113.1"/>
    </source>
</evidence>
<protein>
    <submittedName>
        <fullName evidence="1">Uncharacterized protein</fullName>
    </submittedName>
</protein>
<gene>
    <name evidence="1" type="ORF">EJB05_01470</name>
</gene>
<dbReference type="EMBL" id="RWGY01000002">
    <property type="protein sequence ID" value="TVU50113.1"/>
    <property type="molecule type" value="Genomic_DNA"/>
</dbReference>
<reference evidence="1 2" key="1">
    <citation type="journal article" date="2019" name="Sci. Rep.">
        <title>A high-quality genome of Eragrostis curvula grass provides insights into Poaceae evolution and supports new strategies to enhance forage quality.</title>
        <authorList>
            <person name="Carballo J."/>
            <person name="Santos B.A.C.M."/>
            <person name="Zappacosta D."/>
            <person name="Garbus I."/>
            <person name="Selva J.P."/>
            <person name="Gallo C.A."/>
            <person name="Diaz A."/>
            <person name="Albertini E."/>
            <person name="Caccamo M."/>
            <person name="Echenique V."/>
        </authorList>
    </citation>
    <scope>NUCLEOTIDE SEQUENCE [LARGE SCALE GENOMIC DNA]</scope>
    <source>
        <strain evidence="2">cv. Victoria</strain>
        <tissue evidence="1">Leaf</tissue>
    </source>
</reference>
<proteinExistence type="predicted"/>
<sequence length="125" mass="12941">MGSSTTHIETPEIHSALRDAEIPSPARGCLLTPSYSTIFEEPSPAIAPGSAPLAEDPVVCQDASSVMPLTDLRSFSLADFGLSIAAQTGKVVDSENACQNPFAGSLTSCSGVKSIFALPKKGFVQ</sequence>
<dbReference type="AlphaFoldDB" id="A0A5J9WPN4"/>
<accession>A0A5J9WPN4</accession>
<keyword evidence="2" id="KW-1185">Reference proteome</keyword>
<dbReference type="Gramene" id="TVU50113">
    <property type="protein sequence ID" value="TVU50113"/>
    <property type="gene ID" value="EJB05_01470"/>
</dbReference>